<name>A0A655JT94_MYCTX</name>
<organism evidence="2 3">
    <name type="scientific">Mycobacterium tuberculosis</name>
    <dbReference type="NCBI Taxonomy" id="1773"/>
    <lineage>
        <taxon>Bacteria</taxon>
        <taxon>Bacillati</taxon>
        <taxon>Actinomycetota</taxon>
        <taxon>Actinomycetes</taxon>
        <taxon>Mycobacteriales</taxon>
        <taxon>Mycobacteriaceae</taxon>
        <taxon>Mycobacterium</taxon>
        <taxon>Mycobacterium tuberculosis complex</taxon>
    </lineage>
</organism>
<gene>
    <name evidence="2" type="ORF">ERS007741_04722</name>
</gene>
<dbReference type="EMBL" id="CHKL01001181">
    <property type="protein sequence ID" value="COX77814.1"/>
    <property type="molecule type" value="Genomic_DNA"/>
</dbReference>
<protein>
    <submittedName>
        <fullName evidence="2">Uncharacterized protein</fullName>
    </submittedName>
</protein>
<dbReference type="Proteomes" id="UP000048600">
    <property type="component" value="Unassembled WGS sequence"/>
</dbReference>
<sequence length="63" mass="6800">MSVSLSTSSPSRRCSMAPKSTHHEQPMLRAVQNTASSRTLGGSFRDARCSRASCTTLAISSRR</sequence>
<reference evidence="2 3" key="1">
    <citation type="submission" date="2015-03" db="EMBL/GenBank/DDBJ databases">
        <authorList>
            <consortium name="Pathogen Informatics"/>
        </authorList>
    </citation>
    <scope>NUCLEOTIDE SEQUENCE [LARGE SCALE GENOMIC DNA]</scope>
    <source>
        <strain evidence="2 3">P00601463</strain>
    </source>
</reference>
<feature type="compositionally biased region" description="Low complexity" evidence="1">
    <location>
        <begin position="1"/>
        <end position="15"/>
    </location>
</feature>
<evidence type="ECO:0000313" key="3">
    <source>
        <dbReference type="Proteomes" id="UP000048600"/>
    </source>
</evidence>
<evidence type="ECO:0000256" key="1">
    <source>
        <dbReference type="SAM" id="MobiDB-lite"/>
    </source>
</evidence>
<dbReference type="AlphaFoldDB" id="A0A655JT94"/>
<accession>A0A655JT94</accession>
<evidence type="ECO:0000313" key="2">
    <source>
        <dbReference type="EMBL" id="COX77814.1"/>
    </source>
</evidence>
<proteinExistence type="predicted"/>
<feature type="region of interest" description="Disordered" evidence="1">
    <location>
        <begin position="1"/>
        <end position="26"/>
    </location>
</feature>